<sequence length="125" mass="12993">MVVISTPPHCHPYASPPPPPAATSVAMAATSPLPPPCLLAATSLPHPHHCHLRVDYHHPLATNTPPPRHNLHIDGSHPATTPPDATTPPPPQWPPQLSASRAALSLTPMPPLVTGGREVVAVVVG</sequence>
<reference evidence="2" key="1">
    <citation type="journal article" date="2021" name="bioRxiv">
        <title>Whole Genome Assembly and Annotation of Northern Wild Rice, Zizania palustris L., Supports a Whole Genome Duplication in the Zizania Genus.</title>
        <authorList>
            <person name="Haas M."/>
            <person name="Kono T."/>
            <person name="Macchietto M."/>
            <person name="Millas R."/>
            <person name="McGilp L."/>
            <person name="Shao M."/>
            <person name="Duquette J."/>
            <person name="Hirsch C.N."/>
            <person name="Kimball J."/>
        </authorList>
    </citation>
    <scope>NUCLEOTIDE SEQUENCE</scope>
    <source>
        <tissue evidence="2">Fresh leaf tissue</tissue>
    </source>
</reference>
<protein>
    <submittedName>
        <fullName evidence="2">Uncharacterized protein</fullName>
    </submittedName>
</protein>
<accession>A0A8J5RS21</accession>
<keyword evidence="3" id="KW-1185">Reference proteome</keyword>
<evidence type="ECO:0000256" key="1">
    <source>
        <dbReference type="SAM" id="MobiDB-lite"/>
    </source>
</evidence>
<comment type="caution">
    <text evidence="2">The sequence shown here is derived from an EMBL/GenBank/DDBJ whole genome shotgun (WGS) entry which is preliminary data.</text>
</comment>
<dbReference type="Proteomes" id="UP000729402">
    <property type="component" value="Unassembled WGS sequence"/>
</dbReference>
<name>A0A8J5RS21_ZIZPA</name>
<dbReference type="AlphaFoldDB" id="A0A8J5RS21"/>
<dbReference type="EMBL" id="JAAALK010000288">
    <property type="protein sequence ID" value="KAG8052244.1"/>
    <property type="molecule type" value="Genomic_DNA"/>
</dbReference>
<feature type="compositionally biased region" description="Pro residues" evidence="1">
    <location>
        <begin position="85"/>
        <end position="94"/>
    </location>
</feature>
<proteinExistence type="predicted"/>
<evidence type="ECO:0000313" key="2">
    <source>
        <dbReference type="EMBL" id="KAG8052244.1"/>
    </source>
</evidence>
<evidence type="ECO:0000313" key="3">
    <source>
        <dbReference type="Proteomes" id="UP000729402"/>
    </source>
</evidence>
<gene>
    <name evidence="2" type="ORF">GUJ93_ZPchr0001g32509</name>
</gene>
<feature type="region of interest" description="Disordered" evidence="1">
    <location>
        <begin position="61"/>
        <end position="104"/>
    </location>
</feature>
<organism evidence="2 3">
    <name type="scientific">Zizania palustris</name>
    <name type="common">Northern wild rice</name>
    <dbReference type="NCBI Taxonomy" id="103762"/>
    <lineage>
        <taxon>Eukaryota</taxon>
        <taxon>Viridiplantae</taxon>
        <taxon>Streptophyta</taxon>
        <taxon>Embryophyta</taxon>
        <taxon>Tracheophyta</taxon>
        <taxon>Spermatophyta</taxon>
        <taxon>Magnoliopsida</taxon>
        <taxon>Liliopsida</taxon>
        <taxon>Poales</taxon>
        <taxon>Poaceae</taxon>
        <taxon>BOP clade</taxon>
        <taxon>Oryzoideae</taxon>
        <taxon>Oryzeae</taxon>
        <taxon>Zizaniinae</taxon>
        <taxon>Zizania</taxon>
    </lineage>
</organism>
<reference evidence="2" key="2">
    <citation type="submission" date="2021-02" db="EMBL/GenBank/DDBJ databases">
        <authorList>
            <person name="Kimball J.A."/>
            <person name="Haas M.W."/>
            <person name="Macchietto M."/>
            <person name="Kono T."/>
            <person name="Duquette J."/>
            <person name="Shao M."/>
        </authorList>
    </citation>
    <scope>NUCLEOTIDE SEQUENCE</scope>
    <source>
        <tissue evidence="2">Fresh leaf tissue</tissue>
    </source>
</reference>